<dbReference type="InterPro" id="IPR001841">
    <property type="entry name" value="Znf_RING"/>
</dbReference>
<dbReference type="GO" id="GO:0005737">
    <property type="term" value="C:cytoplasm"/>
    <property type="evidence" value="ECO:0007669"/>
    <property type="project" value="TreeGrafter"/>
</dbReference>
<keyword evidence="2 4" id="KW-0863">Zinc-finger</keyword>
<feature type="region of interest" description="Disordered" evidence="5">
    <location>
        <begin position="100"/>
        <end position="127"/>
    </location>
</feature>
<dbReference type="InterPro" id="IPR011011">
    <property type="entry name" value="Znf_FYVE_PHD"/>
</dbReference>
<evidence type="ECO:0000256" key="5">
    <source>
        <dbReference type="SAM" id="MobiDB-lite"/>
    </source>
</evidence>
<dbReference type="GO" id="GO:0008270">
    <property type="term" value="F:zinc ion binding"/>
    <property type="evidence" value="ECO:0007669"/>
    <property type="project" value="UniProtKB-KW"/>
</dbReference>
<feature type="region of interest" description="Disordered" evidence="5">
    <location>
        <begin position="366"/>
        <end position="405"/>
    </location>
</feature>
<dbReference type="PROSITE" id="PS50089">
    <property type="entry name" value="ZF_RING_2"/>
    <property type="match status" value="1"/>
</dbReference>
<dbReference type="Gene3D" id="3.30.40.10">
    <property type="entry name" value="Zinc/RING finger domain, C3HC4 (zinc finger)"/>
    <property type="match status" value="1"/>
</dbReference>
<dbReference type="CDD" id="cd15750">
    <property type="entry name" value="FYVE_CARP"/>
    <property type="match status" value="1"/>
</dbReference>
<dbReference type="SUPFAM" id="SSF68906">
    <property type="entry name" value="SAP domain"/>
    <property type="match status" value="2"/>
</dbReference>
<dbReference type="InterPro" id="IPR055111">
    <property type="entry name" value="RNF34_RFFL_HeH"/>
</dbReference>
<keyword evidence="3" id="KW-0862">Zinc</keyword>
<dbReference type="InterPro" id="IPR036361">
    <property type="entry name" value="SAP_dom_sf"/>
</dbReference>
<feature type="compositionally biased region" description="Low complexity" evidence="5">
    <location>
        <begin position="106"/>
        <end position="123"/>
    </location>
</feature>
<dbReference type="GO" id="GO:0005886">
    <property type="term" value="C:plasma membrane"/>
    <property type="evidence" value="ECO:0007669"/>
    <property type="project" value="UniProtKB-SubCell"/>
</dbReference>
<evidence type="ECO:0000256" key="4">
    <source>
        <dbReference type="PROSITE-ProRule" id="PRU00175"/>
    </source>
</evidence>
<keyword evidence="2 4" id="KW-0479">Metal-binding</keyword>
<feature type="compositionally biased region" description="Low complexity" evidence="5">
    <location>
        <begin position="331"/>
        <end position="343"/>
    </location>
</feature>
<dbReference type="GO" id="GO:0070936">
    <property type="term" value="P:protein K48-linked ubiquitination"/>
    <property type="evidence" value="ECO:0007669"/>
    <property type="project" value="TreeGrafter"/>
</dbReference>
<dbReference type="SMART" id="SM00184">
    <property type="entry name" value="RING"/>
    <property type="match status" value="2"/>
</dbReference>
<dbReference type="Pfam" id="PF13920">
    <property type="entry name" value="zf-C3HC4_3"/>
    <property type="match status" value="1"/>
</dbReference>
<dbReference type="CDD" id="cd16500">
    <property type="entry name" value="RING-HC_CARP"/>
    <property type="match status" value="1"/>
</dbReference>
<name>A0A182QTP2_9DIPT</name>
<comment type="subcellular location">
    <subcellularLocation>
        <location evidence="1">Cell membrane</location>
        <topology evidence="1">Peripheral membrane protein</topology>
    </subcellularLocation>
</comment>
<protein>
    <recommendedName>
        <fullName evidence="6">RING-type domain-containing protein</fullName>
    </recommendedName>
</protein>
<dbReference type="VEuPathDB" id="VectorBase:AFAF016639"/>
<dbReference type="Gene3D" id="1.10.720.140">
    <property type="match status" value="1"/>
</dbReference>
<feature type="region of interest" description="Disordered" evidence="5">
    <location>
        <begin position="324"/>
        <end position="343"/>
    </location>
</feature>
<sequence>MPCEKCKVKFGIITRKKSCYECHRLFCRNCLTKRQERLFCSNCTIFTKRPLSKSDLGQLKPRDLIHYLQSKHISTTGCVEKDDLINLVIAHVNSGASSPRTPGIFSATSSNSGSASGGSSRYGSFHRNGTKNYTNKFDQFKHTCQNFFSNFSDRLNEDGPEGGRQSTSFPTQEEQCHIFTQPRFGSNDVYHSVDPSAGQPMPNGSEYNQQPSSPVRPDVGASEQAAQLRSSESSGTTSGADSSATSSSFSSPRRDASSPSLGGQQSPHSPEGLTQATLDDRIESILALEANGTGGCECCTDDEDEEQCGVVTVSKVKTDPKYVAKSEDDLSSQQSQQPRRSHSYSSLFPMVTLQSPSVELEVVTGPSVETSAATPKATASRSQTPSSSFDDLLADGEGSSSNVDQAIAPDTTIAHATDTDNALITTAASIDDTDQWQIVNTSDANGGDDLAAGGPTLEMATQSDILTTDATLATTTNEAEETSDSISNSVEMKANPPLPPPSSVPVLGYSPSVVSAFTVITRRRSDSFLLSDGSRRSAVATEIADEASHRLVESTTQPTVAPAGLSGMLSSDAIPTSSCPANHTNTTAMCFRCGKRRNGIRRQLKKFRRQLEKATGTEVEKRRQLEVFLNYLERHSKGSSELTDSESITEEASVSLEEEAEGAVGGSARGGPTVQQSHHSYANQMRSPSANDSTVCTTLQSSGNQELANITNVNLSDIQERADLNVLSVKQLKRILMLNRVNFKGCLEKRELIASVERLWLDYKSTTSLEKSDILCKICMDAKIECAFRECGHYLACISCGKVLSECPICRQYIVGLLRIFRA</sequence>
<dbReference type="Gene3D" id="1.10.720.30">
    <property type="entry name" value="SAP domain"/>
    <property type="match status" value="1"/>
</dbReference>
<dbReference type="AlphaFoldDB" id="A0A182QTP2"/>
<feature type="compositionally biased region" description="Polar residues" evidence="5">
    <location>
        <begin position="261"/>
        <end position="273"/>
    </location>
</feature>
<reference evidence="7" key="2">
    <citation type="submission" date="2020-05" db="UniProtKB">
        <authorList>
            <consortium name="EnsemblMetazoa"/>
        </authorList>
    </citation>
    <scope>IDENTIFICATION</scope>
    <source>
        <strain evidence="7">FAR1</strain>
    </source>
</reference>
<feature type="compositionally biased region" description="Polar residues" evidence="5">
    <location>
        <begin position="164"/>
        <end position="173"/>
    </location>
</feature>
<feature type="region of interest" description="Disordered" evidence="5">
    <location>
        <begin position="151"/>
        <end position="273"/>
    </location>
</feature>
<feature type="region of interest" description="Disordered" evidence="5">
    <location>
        <begin position="475"/>
        <end position="499"/>
    </location>
</feature>
<evidence type="ECO:0000313" key="7">
    <source>
        <dbReference type="EnsemblMetazoa" id="AFAF016639-PA"/>
    </source>
</evidence>
<dbReference type="GO" id="GO:0043161">
    <property type="term" value="P:proteasome-mediated ubiquitin-dependent protein catabolic process"/>
    <property type="evidence" value="ECO:0007669"/>
    <property type="project" value="TreeGrafter"/>
</dbReference>
<keyword evidence="8" id="KW-1185">Reference proteome</keyword>
<accession>A0A182QTP2</accession>
<dbReference type="GO" id="GO:1902042">
    <property type="term" value="P:negative regulation of extrinsic apoptotic signaling pathway via death domain receptors"/>
    <property type="evidence" value="ECO:0007669"/>
    <property type="project" value="TreeGrafter"/>
</dbReference>
<dbReference type="InterPro" id="IPR051728">
    <property type="entry name" value="RING-FYVE_E3_ubiquitin-ligase"/>
</dbReference>
<dbReference type="EMBL" id="AXCN02000581">
    <property type="status" value="NOT_ANNOTATED_CDS"/>
    <property type="molecule type" value="Genomic_DNA"/>
</dbReference>
<organism evidence="7 8">
    <name type="scientific">Anopheles farauti</name>
    <dbReference type="NCBI Taxonomy" id="69004"/>
    <lineage>
        <taxon>Eukaryota</taxon>
        <taxon>Metazoa</taxon>
        <taxon>Ecdysozoa</taxon>
        <taxon>Arthropoda</taxon>
        <taxon>Hexapoda</taxon>
        <taxon>Insecta</taxon>
        <taxon>Pterygota</taxon>
        <taxon>Neoptera</taxon>
        <taxon>Endopterygota</taxon>
        <taxon>Diptera</taxon>
        <taxon>Nematocera</taxon>
        <taxon>Culicoidea</taxon>
        <taxon>Culicidae</taxon>
        <taxon>Anophelinae</taxon>
        <taxon>Anopheles</taxon>
    </lineage>
</organism>
<dbReference type="SUPFAM" id="SSF57903">
    <property type="entry name" value="FYVE/PHD zinc finger"/>
    <property type="match status" value="1"/>
</dbReference>
<evidence type="ECO:0000313" key="8">
    <source>
        <dbReference type="Proteomes" id="UP000075886"/>
    </source>
</evidence>
<feature type="domain" description="RING-type" evidence="6">
    <location>
        <begin position="776"/>
        <end position="811"/>
    </location>
</feature>
<feature type="region of interest" description="Disordered" evidence="5">
    <location>
        <begin position="639"/>
        <end position="676"/>
    </location>
</feature>
<dbReference type="STRING" id="69004.A0A182QTP2"/>
<dbReference type="GO" id="GO:0061630">
    <property type="term" value="F:ubiquitin protein ligase activity"/>
    <property type="evidence" value="ECO:0007669"/>
    <property type="project" value="TreeGrafter"/>
</dbReference>
<dbReference type="InterPro" id="IPR013083">
    <property type="entry name" value="Znf_RING/FYVE/PHD"/>
</dbReference>
<dbReference type="Pfam" id="PF22968">
    <property type="entry name" value="RNF34L-like_3rd"/>
    <property type="match status" value="1"/>
</dbReference>
<proteinExistence type="predicted"/>
<feature type="compositionally biased region" description="Polar residues" evidence="5">
    <location>
        <begin position="367"/>
        <end position="389"/>
    </location>
</feature>
<dbReference type="PANTHER" id="PTHR14879:SF15">
    <property type="entry name" value="E3 UBIQUITIN-PROTEIN LIGASE RIFIFYLIN-LIKE PROTEIN"/>
    <property type="match status" value="1"/>
</dbReference>
<dbReference type="PANTHER" id="PTHR14879">
    <property type="entry name" value="CASPASE REGULATOR, RING FINGER DOMAIN-CONTAINING"/>
    <property type="match status" value="1"/>
</dbReference>
<reference evidence="8" key="1">
    <citation type="submission" date="2014-01" db="EMBL/GenBank/DDBJ databases">
        <title>The Genome Sequence of Anopheles farauti FAR1 (V2).</title>
        <authorList>
            <consortium name="The Broad Institute Genomics Platform"/>
            <person name="Neafsey D.E."/>
            <person name="Besansky N."/>
            <person name="Howell P."/>
            <person name="Walton C."/>
            <person name="Young S.K."/>
            <person name="Zeng Q."/>
            <person name="Gargeya S."/>
            <person name="Fitzgerald M."/>
            <person name="Haas B."/>
            <person name="Abouelleil A."/>
            <person name="Allen A.W."/>
            <person name="Alvarado L."/>
            <person name="Arachchi H.M."/>
            <person name="Berlin A.M."/>
            <person name="Chapman S.B."/>
            <person name="Gainer-Dewar J."/>
            <person name="Goldberg J."/>
            <person name="Griggs A."/>
            <person name="Gujja S."/>
            <person name="Hansen M."/>
            <person name="Howarth C."/>
            <person name="Imamovic A."/>
            <person name="Ireland A."/>
            <person name="Larimer J."/>
            <person name="McCowan C."/>
            <person name="Murphy C."/>
            <person name="Pearson M."/>
            <person name="Poon T.W."/>
            <person name="Priest M."/>
            <person name="Roberts A."/>
            <person name="Saif S."/>
            <person name="Shea T."/>
            <person name="Sisk P."/>
            <person name="Sykes S."/>
            <person name="Wortman J."/>
            <person name="Nusbaum C."/>
            <person name="Birren B."/>
        </authorList>
    </citation>
    <scope>NUCLEOTIDE SEQUENCE [LARGE SCALE GENOMIC DNA]</scope>
    <source>
        <strain evidence="8">FAR1</strain>
    </source>
</reference>
<dbReference type="Proteomes" id="UP000075886">
    <property type="component" value="Unassembled WGS sequence"/>
</dbReference>
<evidence type="ECO:0000256" key="3">
    <source>
        <dbReference type="ARBA" id="ARBA00022833"/>
    </source>
</evidence>
<evidence type="ECO:0000256" key="2">
    <source>
        <dbReference type="ARBA" id="ARBA00022771"/>
    </source>
</evidence>
<evidence type="ECO:0000256" key="1">
    <source>
        <dbReference type="ARBA" id="ARBA00004202"/>
    </source>
</evidence>
<feature type="compositionally biased region" description="Low complexity" evidence="5">
    <location>
        <begin position="229"/>
        <end position="251"/>
    </location>
</feature>
<dbReference type="SUPFAM" id="SSF57850">
    <property type="entry name" value="RING/U-box"/>
    <property type="match status" value="1"/>
</dbReference>
<dbReference type="EnsemblMetazoa" id="AFAF016639-RA">
    <property type="protein sequence ID" value="AFAF016639-PA"/>
    <property type="gene ID" value="AFAF016639"/>
</dbReference>
<evidence type="ECO:0000259" key="6">
    <source>
        <dbReference type="PROSITE" id="PS50089"/>
    </source>
</evidence>